<proteinExistence type="predicted"/>
<dbReference type="Proteomes" id="UP000565078">
    <property type="component" value="Unassembled WGS sequence"/>
</dbReference>
<organism evidence="2 3">
    <name type="scientific">Candidatus Iainarchaeum sp</name>
    <dbReference type="NCBI Taxonomy" id="3101447"/>
    <lineage>
        <taxon>Archaea</taxon>
        <taxon>Candidatus Iainarchaeota</taxon>
        <taxon>Candidatus Iainarchaeia</taxon>
        <taxon>Candidatus Iainarchaeales</taxon>
        <taxon>Candidatus Iainarchaeaceae</taxon>
        <taxon>Candidatus Iainarchaeum</taxon>
    </lineage>
</organism>
<dbReference type="AlphaFoldDB" id="A0A7J4J1F6"/>
<sequence>MGGYRPVFYATAVAKAKAEGAIILGKSVQDEFGFGTFSVNVGAGEIPLNPIDTSRSCGGSSGGAAGFAALTEHTHIAMAESTGGSIAAPASFCGMASITPTYGLVSRYGLMDYANSLDKIGAIGKSVEDAWLLLSVMAGHDPKDTTSADVQIPNYESFLGKDIKGKKLAVPTEFLNNLDPEVKKAFNDSIDKLKKQGAIIENISLPLNANYSVSVYYIIATAEASTNLSKYCGLRYGYSE</sequence>
<dbReference type="Gene3D" id="3.90.1300.10">
    <property type="entry name" value="Amidase signature (AS) domain"/>
    <property type="match status" value="1"/>
</dbReference>
<dbReference type="GO" id="GO:0016740">
    <property type="term" value="F:transferase activity"/>
    <property type="evidence" value="ECO:0007669"/>
    <property type="project" value="UniProtKB-KW"/>
</dbReference>
<feature type="domain" description="Amidase" evidence="1">
    <location>
        <begin position="3"/>
        <end position="233"/>
    </location>
</feature>
<evidence type="ECO:0000259" key="1">
    <source>
        <dbReference type="Pfam" id="PF01425"/>
    </source>
</evidence>
<comment type="caution">
    <text evidence="2">The sequence shown here is derived from an EMBL/GenBank/DDBJ whole genome shotgun (WGS) entry which is preliminary data.</text>
</comment>
<name>A0A7J4J1F6_9ARCH</name>
<evidence type="ECO:0000313" key="2">
    <source>
        <dbReference type="EMBL" id="HIH09887.1"/>
    </source>
</evidence>
<dbReference type="PANTHER" id="PTHR11895:SF151">
    <property type="entry name" value="GLUTAMYL-TRNA(GLN) AMIDOTRANSFERASE SUBUNIT A"/>
    <property type="match status" value="1"/>
</dbReference>
<accession>A0A7J4J1F6</accession>
<dbReference type="EMBL" id="DUGC01000068">
    <property type="protein sequence ID" value="HIH09887.1"/>
    <property type="molecule type" value="Genomic_DNA"/>
</dbReference>
<evidence type="ECO:0000313" key="3">
    <source>
        <dbReference type="Proteomes" id="UP000565078"/>
    </source>
</evidence>
<dbReference type="PANTHER" id="PTHR11895">
    <property type="entry name" value="TRANSAMIDASE"/>
    <property type="match status" value="1"/>
</dbReference>
<reference evidence="3" key="1">
    <citation type="journal article" date="2020" name="bioRxiv">
        <title>A rank-normalized archaeal taxonomy based on genome phylogeny resolves widespread incomplete and uneven classifications.</title>
        <authorList>
            <person name="Rinke C."/>
            <person name="Chuvochina M."/>
            <person name="Mussig A.J."/>
            <person name="Chaumeil P.-A."/>
            <person name="Waite D.W."/>
            <person name="Whitman W.B."/>
            <person name="Parks D.H."/>
            <person name="Hugenholtz P."/>
        </authorList>
    </citation>
    <scope>NUCLEOTIDE SEQUENCE [LARGE SCALE GENOMIC DNA]</scope>
</reference>
<dbReference type="SUPFAM" id="SSF75304">
    <property type="entry name" value="Amidase signature (AS) enzymes"/>
    <property type="match status" value="1"/>
</dbReference>
<protein>
    <submittedName>
        <fullName evidence="2">Asp-tRNA(Asn)/Glu-tRNA(Gln) amidotransferase subunit GatA</fullName>
    </submittedName>
</protein>
<dbReference type="InterPro" id="IPR000120">
    <property type="entry name" value="Amidase"/>
</dbReference>
<gene>
    <name evidence="2" type="ORF">HA254_04420</name>
</gene>
<dbReference type="Pfam" id="PF01425">
    <property type="entry name" value="Amidase"/>
    <property type="match status" value="1"/>
</dbReference>
<dbReference type="InterPro" id="IPR036928">
    <property type="entry name" value="AS_sf"/>
</dbReference>
<keyword evidence="2" id="KW-0808">Transferase</keyword>
<dbReference type="InterPro" id="IPR023631">
    <property type="entry name" value="Amidase_dom"/>
</dbReference>
<feature type="non-terminal residue" evidence="2">
    <location>
        <position position="240"/>
    </location>
</feature>